<evidence type="ECO:0000313" key="1">
    <source>
        <dbReference type="EMBL" id="KAL2723906.1"/>
    </source>
</evidence>
<dbReference type="Proteomes" id="UP001607302">
    <property type="component" value="Unassembled WGS sequence"/>
</dbReference>
<evidence type="ECO:0000313" key="2">
    <source>
        <dbReference type="Proteomes" id="UP001607302"/>
    </source>
</evidence>
<keyword evidence="2" id="KW-1185">Reference proteome</keyword>
<organism evidence="1 2">
    <name type="scientific">Vespula squamosa</name>
    <name type="common">Southern yellow jacket</name>
    <name type="synonym">Wasp</name>
    <dbReference type="NCBI Taxonomy" id="30214"/>
    <lineage>
        <taxon>Eukaryota</taxon>
        <taxon>Metazoa</taxon>
        <taxon>Ecdysozoa</taxon>
        <taxon>Arthropoda</taxon>
        <taxon>Hexapoda</taxon>
        <taxon>Insecta</taxon>
        <taxon>Pterygota</taxon>
        <taxon>Neoptera</taxon>
        <taxon>Endopterygota</taxon>
        <taxon>Hymenoptera</taxon>
        <taxon>Apocrita</taxon>
        <taxon>Aculeata</taxon>
        <taxon>Vespoidea</taxon>
        <taxon>Vespidae</taxon>
        <taxon>Vespinae</taxon>
        <taxon>Vespula</taxon>
    </lineage>
</organism>
<comment type="caution">
    <text evidence="1">The sequence shown here is derived from an EMBL/GenBank/DDBJ whole genome shotgun (WGS) entry which is preliminary data.</text>
</comment>
<sequence>MYITFQNFITKTIENIEHLNRRLKTNDSFHRFQNQHEDEKEMKSGVKMNNIGVYKVRTSGTCLPIYLPDILGELGETEEDRLRDTQNMDYFRIVLTHMYDTCGN</sequence>
<gene>
    <name evidence="1" type="ORF">V1478_008419</name>
</gene>
<name>A0ABD2AU32_VESSQ</name>
<proteinExistence type="predicted"/>
<reference evidence="1 2" key="1">
    <citation type="journal article" date="2024" name="Ann. Entomol. Soc. Am.">
        <title>Genomic analyses of the southern and eastern yellowjacket wasps (Hymenoptera: Vespidae) reveal evolutionary signatures of social life.</title>
        <authorList>
            <person name="Catto M.A."/>
            <person name="Caine P.B."/>
            <person name="Orr S.E."/>
            <person name="Hunt B.G."/>
            <person name="Goodisman M.A.D."/>
        </authorList>
    </citation>
    <scope>NUCLEOTIDE SEQUENCE [LARGE SCALE GENOMIC DNA]</scope>
    <source>
        <strain evidence="1">233</strain>
        <tissue evidence="1">Head and thorax</tissue>
    </source>
</reference>
<accession>A0ABD2AU32</accession>
<protein>
    <submittedName>
        <fullName evidence="1">Uncharacterized protein</fullName>
    </submittedName>
</protein>
<dbReference type="AlphaFoldDB" id="A0ABD2AU32"/>
<dbReference type="EMBL" id="JAUDFV010000139">
    <property type="protein sequence ID" value="KAL2723906.1"/>
    <property type="molecule type" value="Genomic_DNA"/>
</dbReference>